<proteinExistence type="inferred from homology"/>
<protein>
    <submittedName>
        <fullName evidence="10">Iron ABC transporter permease</fullName>
    </submittedName>
</protein>
<comment type="subcellular location">
    <subcellularLocation>
        <location evidence="1">Cell inner membrane</location>
        <topology evidence="1">Multi-pass membrane protein</topology>
    </subcellularLocation>
    <subcellularLocation>
        <location evidence="8">Cell membrane</location>
        <topology evidence="8">Multi-pass membrane protein</topology>
    </subcellularLocation>
</comment>
<reference evidence="10 11" key="1">
    <citation type="submission" date="2017-08" db="EMBL/GenBank/DDBJ databases">
        <authorList>
            <person name="de Groot N.N."/>
        </authorList>
    </citation>
    <scope>NUCLEOTIDE SEQUENCE [LARGE SCALE GENOMIC DNA]</scope>
    <source>
        <strain evidence="10 11">NBT06-6</strain>
    </source>
</reference>
<evidence type="ECO:0000313" key="11">
    <source>
        <dbReference type="Proteomes" id="UP000215771"/>
    </source>
</evidence>
<feature type="transmembrane region" description="Helical" evidence="8">
    <location>
        <begin position="132"/>
        <end position="158"/>
    </location>
</feature>
<dbReference type="PANTHER" id="PTHR43357:SF3">
    <property type="entry name" value="FE(3+)-TRANSPORT SYSTEM PERMEASE PROTEIN FBPB 2"/>
    <property type="match status" value="1"/>
</dbReference>
<feature type="domain" description="ABC transmembrane type-1" evidence="9">
    <location>
        <begin position="56"/>
        <end position="260"/>
    </location>
</feature>
<dbReference type="InterPro" id="IPR000515">
    <property type="entry name" value="MetI-like"/>
</dbReference>
<dbReference type="Proteomes" id="UP000215771">
    <property type="component" value="Unassembled WGS sequence"/>
</dbReference>
<feature type="transmembrane region" description="Helical" evidence="8">
    <location>
        <begin position="379"/>
        <end position="400"/>
    </location>
</feature>
<dbReference type="PROSITE" id="PS50928">
    <property type="entry name" value="ABC_TM1"/>
    <property type="match status" value="2"/>
</dbReference>
<evidence type="ECO:0000256" key="3">
    <source>
        <dbReference type="ARBA" id="ARBA00022475"/>
    </source>
</evidence>
<feature type="transmembrane region" description="Helical" evidence="8">
    <location>
        <begin position="464"/>
        <end position="490"/>
    </location>
</feature>
<evidence type="ECO:0000256" key="1">
    <source>
        <dbReference type="ARBA" id="ARBA00004429"/>
    </source>
</evidence>
<feature type="transmembrane region" description="Helical" evidence="8">
    <location>
        <begin position="17"/>
        <end position="39"/>
    </location>
</feature>
<keyword evidence="6 8" id="KW-1133">Transmembrane helix</keyword>
<feature type="transmembrane region" description="Helical" evidence="8">
    <location>
        <begin position="286"/>
        <end position="309"/>
    </location>
</feature>
<evidence type="ECO:0000256" key="4">
    <source>
        <dbReference type="ARBA" id="ARBA00022519"/>
    </source>
</evidence>
<name>A0A269PF81_9CORY</name>
<sequence length="540" mass="56418">MPTPTSRRITGVGLARLGVWLVVAALFLTPLALVVSLAFGGNQIPLLLEQGLGKATLNSAVTTLASSAFAVLLGGAVALLLERTDVYGKGALRILLLSPLLVPPFVGAISWLQLFGNNQGLNAVFGHEIWNLYGADGVIFLMTLHSYPLVYVIVAAALRSIPADLELAARISGARNARVLRTVTLPLLGPAFLSAFTLTAVSNLADFGIPSILGSPVRFETLATMVYRMMESGIVANPLQVVSTIGTVLLVLGIVAVVADYIVAARAANTTHTGASMPLPLGRSRAAVSVIAWIIALALTLGPLIGLTYRALLPAPGVPFTLENISLSNFQSTLENPRVIEGFTNSVTLALGAALLCGLLGWAVGLLVTRTRARSNTALTLTVLLPTALPGLIIGVGWVIYGRYTDLYNTRWVILLAYVCAFTALVLQAVRAPLASMPAAVEEAARISGAGRLRAMLDTTGRMAIPAVVSGAVLVAVTAVRELTVSILLIAPGTTTIGVQLFNLQQSGNYNQASALALMFAVIGIAALALTIRNPERSAK</sequence>
<evidence type="ECO:0000256" key="2">
    <source>
        <dbReference type="ARBA" id="ARBA00022448"/>
    </source>
</evidence>
<comment type="similarity">
    <text evidence="8">Belongs to the binding-protein-dependent transport system permease family.</text>
</comment>
<feature type="transmembrane region" description="Helical" evidence="8">
    <location>
        <begin position="59"/>
        <end position="81"/>
    </location>
</feature>
<dbReference type="RefSeq" id="WP_095276143.1">
    <property type="nucleotide sequence ID" value="NZ_CP047655.1"/>
</dbReference>
<dbReference type="InterPro" id="IPR035906">
    <property type="entry name" value="MetI-like_sf"/>
</dbReference>
<keyword evidence="7 8" id="KW-0472">Membrane</keyword>
<dbReference type="SUPFAM" id="SSF161098">
    <property type="entry name" value="MetI-like"/>
    <property type="match status" value="2"/>
</dbReference>
<dbReference type="Pfam" id="PF00528">
    <property type="entry name" value="BPD_transp_1"/>
    <property type="match status" value="2"/>
</dbReference>
<dbReference type="AlphaFoldDB" id="A0A269PF81"/>
<keyword evidence="4" id="KW-0997">Cell inner membrane</keyword>
<dbReference type="Gene3D" id="1.10.3720.10">
    <property type="entry name" value="MetI-like"/>
    <property type="match status" value="2"/>
</dbReference>
<feature type="transmembrane region" description="Helical" evidence="8">
    <location>
        <begin position="239"/>
        <end position="265"/>
    </location>
</feature>
<organism evidence="10 11">
    <name type="scientific">Corynebacterium hadale</name>
    <dbReference type="NCBI Taxonomy" id="2026255"/>
    <lineage>
        <taxon>Bacteria</taxon>
        <taxon>Bacillati</taxon>
        <taxon>Actinomycetota</taxon>
        <taxon>Actinomycetes</taxon>
        <taxon>Mycobacteriales</taxon>
        <taxon>Corynebacteriaceae</taxon>
        <taxon>Corynebacterium</taxon>
    </lineage>
</organism>
<dbReference type="EMBL" id="NQMQ01000009">
    <property type="protein sequence ID" value="PAJ70565.1"/>
    <property type="molecule type" value="Genomic_DNA"/>
</dbReference>
<accession>A0A269PF81</accession>
<dbReference type="GO" id="GO:0005886">
    <property type="term" value="C:plasma membrane"/>
    <property type="evidence" value="ECO:0007669"/>
    <property type="project" value="UniProtKB-SubCell"/>
</dbReference>
<feature type="domain" description="ABC transmembrane type-1" evidence="9">
    <location>
        <begin position="343"/>
        <end position="531"/>
    </location>
</feature>
<evidence type="ECO:0000256" key="5">
    <source>
        <dbReference type="ARBA" id="ARBA00022692"/>
    </source>
</evidence>
<keyword evidence="5 8" id="KW-0812">Transmembrane</keyword>
<dbReference type="PANTHER" id="PTHR43357">
    <property type="entry name" value="INNER MEMBRANE ABC TRANSPORTER PERMEASE PROTEIN YDCV"/>
    <property type="match status" value="1"/>
</dbReference>
<keyword evidence="3" id="KW-1003">Cell membrane</keyword>
<evidence type="ECO:0000259" key="9">
    <source>
        <dbReference type="PROSITE" id="PS50928"/>
    </source>
</evidence>
<feature type="transmembrane region" description="Helical" evidence="8">
    <location>
        <begin position="93"/>
        <end position="112"/>
    </location>
</feature>
<keyword evidence="2 8" id="KW-0813">Transport</keyword>
<dbReference type="CDD" id="cd06261">
    <property type="entry name" value="TM_PBP2"/>
    <property type="match status" value="2"/>
</dbReference>
<feature type="transmembrane region" description="Helical" evidence="8">
    <location>
        <begin position="179"/>
        <end position="201"/>
    </location>
</feature>
<gene>
    <name evidence="10" type="ORF">CIG21_04510</name>
</gene>
<evidence type="ECO:0000256" key="8">
    <source>
        <dbReference type="RuleBase" id="RU363032"/>
    </source>
</evidence>
<evidence type="ECO:0000256" key="7">
    <source>
        <dbReference type="ARBA" id="ARBA00023136"/>
    </source>
</evidence>
<feature type="transmembrane region" description="Helical" evidence="8">
    <location>
        <begin position="412"/>
        <end position="430"/>
    </location>
</feature>
<evidence type="ECO:0000313" key="10">
    <source>
        <dbReference type="EMBL" id="PAJ70565.1"/>
    </source>
</evidence>
<dbReference type="GO" id="GO:0055085">
    <property type="term" value="P:transmembrane transport"/>
    <property type="evidence" value="ECO:0007669"/>
    <property type="project" value="InterPro"/>
</dbReference>
<comment type="caution">
    <text evidence="10">The sequence shown here is derived from an EMBL/GenBank/DDBJ whole genome shotgun (WGS) entry which is preliminary data.</text>
</comment>
<evidence type="ECO:0000256" key="6">
    <source>
        <dbReference type="ARBA" id="ARBA00022989"/>
    </source>
</evidence>
<feature type="transmembrane region" description="Helical" evidence="8">
    <location>
        <begin position="510"/>
        <end position="532"/>
    </location>
</feature>
<feature type="transmembrane region" description="Helical" evidence="8">
    <location>
        <begin position="347"/>
        <end position="367"/>
    </location>
</feature>